<keyword evidence="3" id="KW-0732">Signal</keyword>
<dbReference type="PROSITE" id="PS00122">
    <property type="entry name" value="CARBOXYLESTERASE_B_1"/>
    <property type="match status" value="1"/>
</dbReference>
<gene>
    <name evidence="5" type="ORF">CUNI_LOCUS14911</name>
</gene>
<sequence>MNSHVFWLLLLLSASVSVIAQEAKDPRQTVVIDLGANQKLRGLNVSSPSGVNVYTFYGIPYALPPVGNLRFQPPKPALERTGIRDAVSKSAICPQFTTEDLTSVRSEDCLYLNVFTPDVNASLPVLVWIHGGGYRAGSAYNDGDGATFAPQGVVAVTINYRLGGLGFLSTGDDVMPGNYGMLDQVLALKWVQKYISAFGGDPAQVTIGGESAGAFSVSLLVVSPLTKGLFKRAIMESGSALNLGAVERASSKTKVRDATLRSAARVGCNQTSSAEILQCLQAVKVDVLLNATQDAVIDPRIESKFGFLPDYPINLLKAGNYSKVDTIQGANSGEGSSAVQDPEDDGVTRLQFESVVTSQLGSFSKSGDIVKEFVDAYIGNETDPLVLRSILVQAVTDLRFGVSTLTEINKYATAPNAATKHFLYQFRYRMSGTRTPAWRGVDHAAERRFVFYPDSRYNYSTADDRAVGRQVQTMWANFIKYGDPTPTSVQTSTGGPKLVKWEPFTPAKPKLLEIDVVSKLVTYTRLSLINLFERILGLANSPSQDNPIVG</sequence>
<evidence type="ECO:0000256" key="2">
    <source>
        <dbReference type="ARBA" id="ARBA00022801"/>
    </source>
</evidence>
<dbReference type="InterPro" id="IPR029058">
    <property type="entry name" value="AB_hydrolase_fold"/>
</dbReference>
<feature type="chain" id="PRO_5035959763" description="Carboxylic ester hydrolase" evidence="3">
    <location>
        <begin position="21"/>
        <end position="550"/>
    </location>
</feature>
<dbReference type="PROSITE" id="PS00941">
    <property type="entry name" value="CARBOXYLESTERASE_B_2"/>
    <property type="match status" value="1"/>
</dbReference>
<dbReference type="InterPro" id="IPR019826">
    <property type="entry name" value="Carboxylesterase_B_AS"/>
</dbReference>
<evidence type="ECO:0000313" key="5">
    <source>
        <dbReference type="EMBL" id="CAG5129353.1"/>
    </source>
</evidence>
<name>A0A8S3ZIR3_9EUPU</name>
<keyword evidence="2 3" id="KW-0378">Hydrolase</keyword>
<organism evidence="5 6">
    <name type="scientific">Candidula unifasciata</name>
    <dbReference type="NCBI Taxonomy" id="100452"/>
    <lineage>
        <taxon>Eukaryota</taxon>
        <taxon>Metazoa</taxon>
        <taxon>Spiralia</taxon>
        <taxon>Lophotrochozoa</taxon>
        <taxon>Mollusca</taxon>
        <taxon>Gastropoda</taxon>
        <taxon>Heterobranchia</taxon>
        <taxon>Euthyneura</taxon>
        <taxon>Panpulmonata</taxon>
        <taxon>Eupulmonata</taxon>
        <taxon>Stylommatophora</taxon>
        <taxon>Helicina</taxon>
        <taxon>Helicoidea</taxon>
        <taxon>Geomitridae</taxon>
        <taxon>Candidula</taxon>
    </lineage>
</organism>
<dbReference type="GO" id="GO:0016787">
    <property type="term" value="F:hydrolase activity"/>
    <property type="evidence" value="ECO:0007669"/>
    <property type="project" value="UniProtKB-KW"/>
</dbReference>
<comment type="caution">
    <text evidence="5">The sequence shown here is derived from an EMBL/GenBank/DDBJ whole genome shotgun (WGS) entry which is preliminary data.</text>
</comment>
<proteinExistence type="inferred from homology"/>
<dbReference type="Proteomes" id="UP000678393">
    <property type="component" value="Unassembled WGS sequence"/>
</dbReference>
<dbReference type="Pfam" id="PF00135">
    <property type="entry name" value="COesterase"/>
    <property type="match status" value="1"/>
</dbReference>
<dbReference type="Gene3D" id="3.40.50.1820">
    <property type="entry name" value="alpha/beta hydrolase"/>
    <property type="match status" value="1"/>
</dbReference>
<dbReference type="EC" id="3.1.1.-" evidence="3"/>
<feature type="signal peptide" evidence="3">
    <location>
        <begin position="1"/>
        <end position="20"/>
    </location>
</feature>
<keyword evidence="6" id="KW-1185">Reference proteome</keyword>
<accession>A0A8S3ZIR3</accession>
<dbReference type="OrthoDB" id="408631at2759"/>
<dbReference type="InterPro" id="IPR002018">
    <property type="entry name" value="CarbesteraseB"/>
</dbReference>
<evidence type="ECO:0000313" key="6">
    <source>
        <dbReference type="Proteomes" id="UP000678393"/>
    </source>
</evidence>
<dbReference type="InterPro" id="IPR050309">
    <property type="entry name" value="Type-B_Carboxylest/Lipase"/>
</dbReference>
<dbReference type="PANTHER" id="PTHR11559">
    <property type="entry name" value="CARBOXYLESTERASE"/>
    <property type="match status" value="1"/>
</dbReference>
<comment type="similarity">
    <text evidence="1 3">Belongs to the type-B carboxylesterase/lipase family.</text>
</comment>
<dbReference type="EMBL" id="CAJHNH020003458">
    <property type="protein sequence ID" value="CAG5129353.1"/>
    <property type="molecule type" value="Genomic_DNA"/>
</dbReference>
<reference evidence="5" key="1">
    <citation type="submission" date="2021-04" db="EMBL/GenBank/DDBJ databases">
        <authorList>
            <consortium name="Molecular Ecology Group"/>
        </authorList>
    </citation>
    <scope>NUCLEOTIDE SEQUENCE</scope>
</reference>
<dbReference type="SUPFAM" id="SSF53474">
    <property type="entry name" value="alpha/beta-Hydrolases"/>
    <property type="match status" value="1"/>
</dbReference>
<protein>
    <recommendedName>
        <fullName evidence="3">Carboxylic ester hydrolase</fullName>
        <ecNumber evidence="3">3.1.1.-</ecNumber>
    </recommendedName>
</protein>
<dbReference type="InterPro" id="IPR019819">
    <property type="entry name" value="Carboxylesterase_B_CS"/>
</dbReference>
<dbReference type="AlphaFoldDB" id="A0A8S3ZIR3"/>
<evidence type="ECO:0000256" key="1">
    <source>
        <dbReference type="ARBA" id="ARBA00005964"/>
    </source>
</evidence>
<evidence type="ECO:0000259" key="4">
    <source>
        <dbReference type="Pfam" id="PF00135"/>
    </source>
</evidence>
<feature type="domain" description="Carboxylesterase type B" evidence="4">
    <location>
        <begin position="39"/>
        <end position="517"/>
    </location>
</feature>
<evidence type="ECO:0000256" key="3">
    <source>
        <dbReference type="RuleBase" id="RU361235"/>
    </source>
</evidence>